<gene>
    <name evidence="1" type="ORF">NDU88_005294</name>
</gene>
<reference evidence="1" key="1">
    <citation type="journal article" date="2022" name="bioRxiv">
        <title>Sequencing and chromosome-scale assembly of the giantPleurodeles waltlgenome.</title>
        <authorList>
            <person name="Brown T."/>
            <person name="Elewa A."/>
            <person name="Iarovenko S."/>
            <person name="Subramanian E."/>
            <person name="Araus A.J."/>
            <person name="Petzold A."/>
            <person name="Susuki M."/>
            <person name="Suzuki K.-i.T."/>
            <person name="Hayashi T."/>
            <person name="Toyoda A."/>
            <person name="Oliveira C."/>
            <person name="Osipova E."/>
            <person name="Leigh N.D."/>
            <person name="Simon A."/>
            <person name="Yun M.H."/>
        </authorList>
    </citation>
    <scope>NUCLEOTIDE SEQUENCE</scope>
    <source>
        <strain evidence="1">20211129_DDA</strain>
        <tissue evidence="1">Liver</tissue>
    </source>
</reference>
<name>A0AAV7VIL7_PLEWA</name>
<protein>
    <submittedName>
        <fullName evidence="1">Uncharacterized protein</fullName>
    </submittedName>
</protein>
<evidence type="ECO:0000313" key="2">
    <source>
        <dbReference type="Proteomes" id="UP001066276"/>
    </source>
</evidence>
<proteinExistence type="predicted"/>
<organism evidence="1 2">
    <name type="scientific">Pleurodeles waltl</name>
    <name type="common">Iberian ribbed newt</name>
    <dbReference type="NCBI Taxonomy" id="8319"/>
    <lineage>
        <taxon>Eukaryota</taxon>
        <taxon>Metazoa</taxon>
        <taxon>Chordata</taxon>
        <taxon>Craniata</taxon>
        <taxon>Vertebrata</taxon>
        <taxon>Euteleostomi</taxon>
        <taxon>Amphibia</taxon>
        <taxon>Batrachia</taxon>
        <taxon>Caudata</taxon>
        <taxon>Salamandroidea</taxon>
        <taxon>Salamandridae</taxon>
        <taxon>Pleurodelinae</taxon>
        <taxon>Pleurodeles</taxon>
    </lineage>
</organism>
<accession>A0AAV7VIL7</accession>
<dbReference type="EMBL" id="JANPWB010000003">
    <property type="protein sequence ID" value="KAJ1201485.1"/>
    <property type="molecule type" value="Genomic_DNA"/>
</dbReference>
<comment type="caution">
    <text evidence="1">The sequence shown here is derived from an EMBL/GenBank/DDBJ whole genome shotgun (WGS) entry which is preliminary data.</text>
</comment>
<keyword evidence="2" id="KW-1185">Reference proteome</keyword>
<dbReference type="PANTHER" id="PTHR19446">
    <property type="entry name" value="REVERSE TRANSCRIPTASES"/>
    <property type="match status" value="1"/>
</dbReference>
<sequence length="237" mass="26642">MVEEKVENQWEASRARNIVRGESCGKLLAWKTTLEVRQNSIKKIMSGSIGSVVEDSSRITAAFKSIFQDLYKEDLDTDSGAIEVRLGQKHLLGLSSEQDQLLCQEISGSKILAAIRKAKKGKATGPDGITSELYAALEEANIPVWVHMFNAILLEGSPIPYSWNDAVISLILKPVEIRDLKQQEAYEIEILNQRLSLIEQNLLQMPKKFSEAEERISELEDMLSLIDKEVATRKKKL</sequence>
<dbReference type="AlphaFoldDB" id="A0AAV7VIL7"/>
<dbReference type="Proteomes" id="UP001066276">
    <property type="component" value="Chromosome 2_1"/>
</dbReference>
<evidence type="ECO:0000313" key="1">
    <source>
        <dbReference type="EMBL" id="KAJ1201485.1"/>
    </source>
</evidence>